<dbReference type="KEGG" id="cvr:CHLNCDRAFT_132885"/>
<name>E1Z3N8_CHLVA</name>
<dbReference type="AlphaFoldDB" id="E1Z3N8"/>
<dbReference type="EMBL" id="GL433835">
    <property type="protein sequence ID" value="EFN59880.1"/>
    <property type="molecule type" value="Genomic_DNA"/>
</dbReference>
<accession>E1Z3N8</accession>
<dbReference type="OrthoDB" id="515468at2759"/>
<feature type="compositionally biased region" description="Basic residues" evidence="2">
    <location>
        <begin position="920"/>
        <end position="932"/>
    </location>
</feature>
<dbReference type="InterPro" id="IPR019448">
    <property type="entry name" value="NT-C2"/>
</dbReference>
<feature type="compositionally biased region" description="Polar residues" evidence="2">
    <location>
        <begin position="215"/>
        <end position="226"/>
    </location>
</feature>
<feature type="coiled-coil region" evidence="1">
    <location>
        <begin position="393"/>
        <end position="515"/>
    </location>
</feature>
<evidence type="ECO:0000259" key="3">
    <source>
        <dbReference type="PROSITE" id="PS51840"/>
    </source>
</evidence>
<dbReference type="GeneID" id="17359069"/>
<keyword evidence="5" id="KW-1185">Reference proteome</keyword>
<feature type="compositionally biased region" description="Low complexity" evidence="2">
    <location>
        <begin position="201"/>
        <end position="214"/>
    </location>
</feature>
<keyword evidence="1" id="KW-0175">Coiled coil</keyword>
<dbReference type="Pfam" id="PF10358">
    <property type="entry name" value="NT-C2"/>
    <property type="match status" value="1"/>
</dbReference>
<sequence>MFRKLKSGLTKGVKSKYRLDVAVSSVEGLPPGVAACRLQWARGAKVAVTKLAPASSGCVTWDEELSQIATLVKLPASFEAKEYEFKLQAPGGGQKPPATIGKASLDMARFAAAHGAQAVALAVPVPGGRATLHLVVGAAEVKGMALDDDAMSVLTGASGITESSPGMEQDLRGFGVDSSRHLGGAALATAAPAGAAAAAAASGGAPGAAPTSASQEAVVSRSSTGGERQAEVDALRKEVEGRDARLASLQKQLAEAHAELAQAHSSGGAAAVPVPVPLPAADSGRAAELERQNAGLSREVEQLRADLAAATSTAAVAAAAASASAGDDRLREQLAAAQARVGELEQQVAAGGERRGSGSGGEEAAAKLALAEQKIQQLMVLAQHGGGGGSGREAELEAALQSAEQDVEEAEAMAAEAMEMAEAAQAEAAALRDEKAAIAQELAELQEQSEQALRSTRWKEEREAKREADWDARLKEAYKRMEESVVLAERMQRERDELEDKYAVLLSEKQAVEAKLDPEAVDQQAHLLVHRLWVGELEKQLASVRLGEEDSYDQVQAAEDRADSLSLELQYSQGEAQRLAHELALLRDAQERHASDYQRELAEASSRADAAQHQLEEARAQARLPRLQLRQEAAVAVELRSRVLLLEEDVEASKLQLVAAAAAGGAAAGLGTSRLEADLAERQRVAEGRAAQLDALGRELADTRADLADALAQRERAEGQLAEARRSLAASASTVTGLEAVLAAREAQLAQAQEAQRSSLALVSARGRGSSAEEGEGGGGAGELRGLLEAERGAHAAELARLSTQLGEAQQLAQYSAGEMAGLVQQLAEAQGERSEVAAKLAESREEVARLRAGPDGELRSRIERLEKDLVIQRNRAEVNALFKEEHDRMTHLASAPRASPCASAAALPPPAAADSVQKGAKKLGSKLGLKRGSKDKEARRAALGGSDTSSPLPSPLE</sequence>
<feature type="region of interest" description="Disordered" evidence="2">
    <location>
        <begin position="902"/>
        <end position="958"/>
    </location>
</feature>
<feature type="coiled-coil region" evidence="1">
    <location>
        <begin position="587"/>
        <end position="621"/>
    </location>
</feature>
<gene>
    <name evidence="4" type="ORF">CHLNCDRAFT_132885</name>
</gene>
<reference evidence="4 5" key="1">
    <citation type="journal article" date="2010" name="Plant Cell">
        <title>The Chlorella variabilis NC64A genome reveals adaptation to photosymbiosis, coevolution with viruses, and cryptic sex.</title>
        <authorList>
            <person name="Blanc G."/>
            <person name="Duncan G."/>
            <person name="Agarkova I."/>
            <person name="Borodovsky M."/>
            <person name="Gurnon J."/>
            <person name="Kuo A."/>
            <person name="Lindquist E."/>
            <person name="Lucas S."/>
            <person name="Pangilinan J."/>
            <person name="Polle J."/>
            <person name="Salamov A."/>
            <person name="Terry A."/>
            <person name="Yamada T."/>
            <person name="Dunigan D.D."/>
            <person name="Grigoriev I.V."/>
            <person name="Claverie J.M."/>
            <person name="Van Etten J.L."/>
        </authorList>
    </citation>
    <scope>NUCLEOTIDE SEQUENCE [LARGE SCALE GENOMIC DNA]</scope>
    <source>
        <strain evidence="4 5">NC64A</strain>
    </source>
</reference>
<dbReference type="InParanoid" id="E1Z3N8"/>
<dbReference type="STRING" id="554065.E1Z3N8"/>
<proteinExistence type="predicted"/>
<protein>
    <recommendedName>
        <fullName evidence="3">C2 NT-type domain-containing protein</fullName>
    </recommendedName>
</protein>
<dbReference type="RefSeq" id="XP_005851982.1">
    <property type="nucleotide sequence ID" value="XM_005851920.1"/>
</dbReference>
<feature type="coiled-coil region" evidence="1">
    <location>
        <begin position="693"/>
        <end position="755"/>
    </location>
</feature>
<organism evidence="5">
    <name type="scientific">Chlorella variabilis</name>
    <name type="common">Green alga</name>
    <dbReference type="NCBI Taxonomy" id="554065"/>
    <lineage>
        <taxon>Eukaryota</taxon>
        <taxon>Viridiplantae</taxon>
        <taxon>Chlorophyta</taxon>
        <taxon>core chlorophytes</taxon>
        <taxon>Trebouxiophyceae</taxon>
        <taxon>Chlorellales</taxon>
        <taxon>Chlorellaceae</taxon>
        <taxon>Chlorella clade</taxon>
        <taxon>Chlorella</taxon>
    </lineage>
</organism>
<dbReference type="PROSITE" id="PS51840">
    <property type="entry name" value="C2_NT"/>
    <property type="match status" value="1"/>
</dbReference>
<dbReference type="Proteomes" id="UP000008141">
    <property type="component" value="Unassembled WGS sequence"/>
</dbReference>
<evidence type="ECO:0000313" key="4">
    <source>
        <dbReference type="EMBL" id="EFN59880.1"/>
    </source>
</evidence>
<evidence type="ECO:0000256" key="1">
    <source>
        <dbReference type="SAM" id="Coils"/>
    </source>
</evidence>
<dbReference type="eggNOG" id="ENOG502SYT8">
    <property type="taxonomic scope" value="Eukaryota"/>
</dbReference>
<feature type="coiled-coil region" evidence="1">
    <location>
        <begin position="232"/>
        <end position="347"/>
    </location>
</feature>
<evidence type="ECO:0000256" key="2">
    <source>
        <dbReference type="SAM" id="MobiDB-lite"/>
    </source>
</evidence>
<feature type="domain" description="C2 NT-type" evidence="3">
    <location>
        <begin position="7"/>
        <end position="140"/>
    </location>
</feature>
<feature type="region of interest" description="Disordered" evidence="2">
    <location>
        <begin position="201"/>
        <end position="231"/>
    </location>
</feature>
<evidence type="ECO:0000313" key="5">
    <source>
        <dbReference type="Proteomes" id="UP000008141"/>
    </source>
</evidence>